<dbReference type="SUPFAM" id="SSF53474">
    <property type="entry name" value="alpha/beta-Hydrolases"/>
    <property type="match status" value="1"/>
</dbReference>
<dbReference type="Pfam" id="PF05990">
    <property type="entry name" value="DUF900"/>
    <property type="match status" value="1"/>
</dbReference>
<dbReference type="GO" id="GO:0016787">
    <property type="term" value="F:hydrolase activity"/>
    <property type="evidence" value="ECO:0007669"/>
    <property type="project" value="UniProtKB-KW"/>
</dbReference>
<gene>
    <name evidence="1" type="ORF">NXT3_PA00040</name>
</gene>
<keyword evidence="1" id="KW-0378">Hydrolase</keyword>
<dbReference type="Gene3D" id="3.40.50.1820">
    <property type="entry name" value="alpha/beta hydrolase"/>
    <property type="match status" value="1"/>
</dbReference>
<keyword evidence="1" id="KW-0614">Plasmid</keyword>
<accession>A0A2L0HA12</accession>
<geneLocation type="plasmid" evidence="2">
    <name>psfrenxt3a</name>
</geneLocation>
<dbReference type="EMBL" id="CP024308">
    <property type="protein sequence ID" value="AUX78336.1"/>
    <property type="molecule type" value="Genomic_DNA"/>
</dbReference>
<dbReference type="RefSeq" id="WP_104840077.1">
    <property type="nucleotide sequence ID" value="NZ_CP024308.1"/>
</dbReference>
<dbReference type="InterPro" id="IPR029058">
    <property type="entry name" value="AB_hydrolase_fold"/>
</dbReference>
<dbReference type="Proteomes" id="UP000239340">
    <property type="component" value="Plasmid pSfreNXT3a"/>
</dbReference>
<evidence type="ECO:0000313" key="1">
    <source>
        <dbReference type="EMBL" id="AUX78336.1"/>
    </source>
</evidence>
<evidence type="ECO:0000313" key="2">
    <source>
        <dbReference type="Proteomes" id="UP000239340"/>
    </source>
</evidence>
<name>A0A2L0HA12_RHIFR</name>
<proteinExistence type="predicted"/>
<sequence length="284" mass="30981">MSMFLSFRKLPVGGGTLTDPIAWNSTNDFKLRRVDISKLTGVVAGQEILFAVHGYNNSQSEAVCTLSRFEHVLKLPPNIVFVGILWPGDSKAGFISYPVEKPTASDVGRYLAKFCNRKLARAASISFVSHSLGARVVLETIRGLERETRSACLLAAAIERTCLEKEYADSFSKTDSVHVLASREDEVLRFAFLAGNLFGHALDPTAVPLSSALGYAGPRKPIGKTLPPWSIADNEKYDHGDYLPPSDISAQFPNNAGSWNNPASFVKRALNGERQTWPAPTAVK</sequence>
<protein>
    <submittedName>
        <fullName evidence="1">Hydrolase-like protein</fullName>
    </submittedName>
</protein>
<dbReference type="AlphaFoldDB" id="A0A2L0HA12"/>
<reference evidence="1 2" key="1">
    <citation type="submission" date="2017-10" db="EMBL/GenBank/DDBJ databases">
        <title>Analysis of the genome sequences of Rhizobium populations associated to common bean (phaseolus vulgaris).</title>
        <authorList>
            <person name="Bustos P."/>
            <person name="Santamaria R.I."/>
            <person name="Miranda-Sanchez F."/>
            <person name="Perez-Carrascal O."/>
            <person name="Juarez S."/>
            <person name="Lozano L."/>
            <person name="Martinez-Flores I."/>
            <person name="Vinuesa P."/>
            <person name="Martinez-Romero E."/>
            <person name="Cevallos M.A."/>
            <person name="Romero D."/>
            <person name="Davila G."/>
            <person name="Gonzalez V."/>
        </authorList>
    </citation>
    <scope>NUCLEOTIDE SEQUENCE [LARGE SCALE GENOMIC DNA]</scope>
    <source>
        <strain evidence="1 2">NXT3</strain>
        <plasmid evidence="2">Plasmid psfrenxt3a</plasmid>
    </source>
</reference>
<organism evidence="1 2">
    <name type="scientific">Rhizobium fredii</name>
    <name type="common">Sinorhizobium fredii</name>
    <dbReference type="NCBI Taxonomy" id="380"/>
    <lineage>
        <taxon>Bacteria</taxon>
        <taxon>Pseudomonadati</taxon>
        <taxon>Pseudomonadota</taxon>
        <taxon>Alphaproteobacteria</taxon>
        <taxon>Hyphomicrobiales</taxon>
        <taxon>Rhizobiaceae</taxon>
        <taxon>Sinorhizobium/Ensifer group</taxon>
        <taxon>Sinorhizobium</taxon>
    </lineage>
</organism>
<dbReference type="InterPro" id="IPR010297">
    <property type="entry name" value="DUF900_hydrolase"/>
</dbReference>